<dbReference type="RefSeq" id="WP_310268025.1">
    <property type="nucleotide sequence ID" value="NZ_JAVDXW010000001.1"/>
</dbReference>
<accession>A0AAE3ZBC9</accession>
<proteinExistence type="predicted"/>
<dbReference type="GO" id="GO:0016853">
    <property type="term" value="F:isomerase activity"/>
    <property type="evidence" value="ECO:0007669"/>
    <property type="project" value="UniProtKB-KW"/>
</dbReference>
<comment type="caution">
    <text evidence="3">The sequence shown here is derived from an EMBL/GenBank/DDBJ whole genome shotgun (WGS) entry which is preliminary data.</text>
</comment>
<dbReference type="InterPro" id="IPR050312">
    <property type="entry name" value="IolE/XylAMocC-like"/>
</dbReference>
<feature type="compositionally biased region" description="Basic and acidic residues" evidence="1">
    <location>
        <begin position="40"/>
        <end position="57"/>
    </location>
</feature>
<sequence length="309" mass="33496">MVRRTVTAIDADTGPKRDPHRAVQENSMFHQSSQDGFLPEESRSDHPLAGEPPTNERRRLGIGHLTALNVPPPDLVTIAAQAGFDCVGLRVATTTGQERRWPVDVGSPMLLETVRRLQATGLAVLDVEITSLQPDTAVADYEHVLETGVRLGARFLNVTCEDPDPDRAADTFAALVERAKLYEIRPALEAMPDKQVRTVEQARRIAERSDGGGVLLDALHLQRCGDSVDDVRALDPALLTYLQIRAAPRQEPGHGALPLAALLGAVPDDLPVSVEAPDLDRLAELGPQEFLRDRHDAARALLAPATVTS</sequence>
<dbReference type="Proteomes" id="UP001180845">
    <property type="component" value="Unassembled WGS sequence"/>
</dbReference>
<reference evidence="3" key="1">
    <citation type="submission" date="2023-07" db="EMBL/GenBank/DDBJ databases">
        <title>Sequencing the genomes of 1000 actinobacteria strains.</title>
        <authorList>
            <person name="Klenk H.-P."/>
        </authorList>
    </citation>
    <scope>NUCLEOTIDE SEQUENCE</scope>
    <source>
        <strain evidence="3">DSM 45977</strain>
    </source>
</reference>
<dbReference type="PANTHER" id="PTHR12110:SF48">
    <property type="entry name" value="BLL3656 PROTEIN"/>
    <property type="match status" value="1"/>
</dbReference>
<evidence type="ECO:0000259" key="2">
    <source>
        <dbReference type="Pfam" id="PF01261"/>
    </source>
</evidence>
<dbReference type="EMBL" id="JAVDXW010000001">
    <property type="protein sequence ID" value="MDR7299999.1"/>
    <property type="molecule type" value="Genomic_DNA"/>
</dbReference>
<feature type="compositionally biased region" description="Polar residues" evidence="1">
    <location>
        <begin position="24"/>
        <end position="35"/>
    </location>
</feature>
<feature type="region of interest" description="Disordered" evidence="1">
    <location>
        <begin position="1"/>
        <end position="57"/>
    </location>
</feature>
<dbReference type="PANTHER" id="PTHR12110">
    <property type="entry name" value="HYDROXYPYRUVATE ISOMERASE"/>
    <property type="match status" value="1"/>
</dbReference>
<dbReference type="Pfam" id="PF01261">
    <property type="entry name" value="AP_endonuc_2"/>
    <property type="match status" value="1"/>
</dbReference>
<feature type="domain" description="Xylose isomerase-like TIM barrel" evidence="2">
    <location>
        <begin position="78"/>
        <end position="279"/>
    </location>
</feature>
<protein>
    <submittedName>
        <fullName evidence="3">Sugar phosphate isomerase/epimerase</fullName>
    </submittedName>
</protein>
<dbReference type="SUPFAM" id="SSF51658">
    <property type="entry name" value="Xylose isomerase-like"/>
    <property type="match status" value="1"/>
</dbReference>
<evidence type="ECO:0000313" key="3">
    <source>
        <dbReference type="EMBL" id="MDR7299999.1"/>
    </source>
</evidence>
<feature type="compositionally biased region" description="Basic and acidic residues" evidence="1">
    <location>
        <begin position="13"/>
        <end position="23"/>
    </location>
</feature>
<dbReference type="InterPro" id="IPR013022">
    <property type="entry name" value="Xyl_isomerase-like_TIM-brl"/>
</dbReference>
<keyword evidence="4" id="KW-1185">Reference proteome</keyword>
<evidence type="ECO:0000256" key="1">
    <source>
        <dbReference type="SAM" id="MobiDB-lite"/>
    </source>
</evidence>
<dbReference type="InterPro" id="IPR036237">
    <property type="entry name" value="Xyl_isomerase-like_sf"/>
</dbReference>
<organism evidence="3 4">
    <name type="scientific">Haloactinomyces albus</name>
    <dbReference type="NCBI Taxonomy" id="1352928"/>
    <lineage>
        <taxon>Bacteria</taxon>
        <taxon>Bacillati</taxon>
        <taxon>Actinomycetota</taxon>
        <taxon>Actinomycetes</taxon>
        <taxon>Actinopolysporales</taxon>
        <taxon>Actinopolysporaceae</taxon>
        <taxon>Haloactinomyces</taxon>
    </lineage>
</organism>
<gene>
    <name evidence="3" type="ORF">JOF55_000180</name>
</gene>
<dbReference type="AlphaFoldDB" id="A0AAE3ZBC9"/>
<name>A0AAE3ZBC9_9ACTN</name>
<keyword evidence="3" id="KW-0413">Isomerase</keyword>
<dbReference type="Gene3D" id="3.20.20.150">
    <property type="entry name" value="Divalent-metal-dependent TIM barrel enzymes"/>
    <property type="match status" value="1"/>
</dbReference>
<evidence type="ECO:0000313" key="4">
    <source>
        <dbReference type="Proteomes" id="UP001180845"/>
    </source>
</evidence>